<gene>
    <name evidence="1" type="ORF">PR048_000094</name>
</gene>
<evidence type="ECO:0000313" key="2">
    <source>
        <dbReference type="Proteomes" id="UP001159363"/>
    </source>
</evidence>
<dbReference type="Proteomes" id="UP001159363">
    <property type="component" value="Chromosome 1"/>
</dbReference>
<dbReference type="EMBL" id="JARBHB010000001">
    <property type="protein sequence ID" value="KAJ8894787.1"/>
    <property type="molecule type" value="Genomic_DNA"/>
</dbReference>
<evidence type="ECO:0000313" key="1">
    <source>
        <dbReference type="EMBL" id="KAJ8894787.1"/>
    </source>
</evidence>
<comment type="caution">
    <text evidence="1">The sequence shown here is derived from an EMBL/GenBank/DDBJ whole genome shotgun (WGS) entry which is preliminary data.</text>
</comment>
<organism evidence="1 2">
    <name type="scientific">Dryococelus australis</name>
    <dbReference type="NCBI Taxonomy" id="614101"/>
    <lineage>
        <taxon>Eukaryota</taxon>
        <taxon>Metazoa</taxon>
        <taxon>Ecdysozoa</taxon>
        <taxon>Arthropoda</taxon>
        <taxon>Hexapoda</taxon>
        <taxon>Insecta</taxon>
        <taxon>Pterygota</taxon>
        <taxon>Neoptera</taxon>
        <taxon>Polyneoptera</taxon>
        <taxon>Phasmatodea</taxon>
        <taxon>Verophasmatodea</taxon>
        <taxon>Anareolatae</taxon>
        <taxon>Phasmatidae</taxon>
        <taxon>Eurycanthinae</taxon>
        <taxon>Dryococelus</taxon>
    </lineage>
</organism>
<accession>A0ABQ9IE97</accession>
<keyword evidence="2" id="KW-1185">Reference proteome</keyword>
<proteinExistence type="predicted"/>
<protein>
    <submittedName>
        <fullName evidence="1">Uncharacterized protein</fullName>
    </submittedName>
</protein>
<name>A0ABQ9IE97_9NEOP</name>
<reference evidence="1 2" key="1">
    <citation type="submission" date="2023-02" db="EMBL/GenBank/DDBJ databases">
        <title>LHISI_Scaffold_Assembly.</title>
        <authorList>
            <person name="Stuart O.P."/>
            <person name="Cleave R."/>
            <person name="Magrath M.J.L."/>
            <person name="Mikheyev A.S."/>
        </authorList>
    </citation>
    <scope>NUCLEOTIDE SEQUENCE [LARGE SCALE GENOMIC DNA]</scope>
    <source>
        <strain evidence="1">Daus_M_001</strain>
        <tissue evidence="1">Leg muscle</tissue>
    </source>
</reference>
<sequence length="68" mass="7408">MVDNPSEQEDLEASCCSSTICADLDKDSTASHPAKQSFSSTYGALWITSILITYCRNCAITTNLLDEK</sequence>